<dbReference type="GeneID" id="77932211"/>
<dbReference type="Proteomes" id="UP000280317">
    <property type="component" value="Segment"/>
</dbReference>
<accession>A0A3G2KG14</accession>
<dbReference type="RefSeq" id="YP_010656332.1">
    <property type="nucleotide sequence ID" value="NC_070837.1"/>
</dbReference>
<reference evidence="1 2" key="1">
    <citation type="submission" date="2018-09" db="EMBL/GenBank/DDBJ databases">
        <authorList>
            <person name="Ulbrich M.C."/>
            <person name="Stoner T.H."/>
            <person name="Garlena R.A."/>
            <person name="Russell D.A."/>
            <person name="Pope W.H."/>
            <person name="Jacobs-Sera D."/>
            <person name="Hatfull G.F."/>
        </authorList>
    </citation>
    <scope>NUCLEOTIDE SEQUENCE [LARGE SCALE GENOMIC DNA]</scope>
</reference>
<organism evidence="1 2">
    <name type="scientific">Arthrobacter phage Faja</name>
    <dbReference type="NCBI Taxonomy" id="2419957"/>
    <lineage>
        <taxon>Viruses</taxon>
        <taxon>Duplodnaviria</taxon>
        <taxon>Heunggongvirae</taxon>
        <taxon>Uroviricota</taxon>
        <taxon>Caudoviricetes</taxon>
        <taxon>Fajavirus</taxon>
        <taxon>Fajavirus faja</taxon>
    </lineage>
</organism>
<evidence type="ECO:0000313" key="2">
    <source>
        <dbReference type="Proteomes" id="UP000280317"/>
    </source>
</evidence>
<dbReference type="KEGG" id="vg:77932211"/>
<evidence type="ECO:0000313" key="1">
    <source>
        <dbReference type="EMBL" id="AYN57898.1"/>
    </source>
</evidence>
<keyword evidence="2" id="KW-1185">Reference proteome</keyword>
<proteinExistence type="predicted"/>
<name>A0A3G2KG14_9CAUD</name>
<gene>
    <name evidence="1" type="primary">46</name>
    <name evidence="1" type="ORF">PBI_FAJA_46</name>
</gene>
<protein>
    <submittedName>
        <fullName evidence="1">Uncharacterized protein</fullName>
    </submittedName>
</protein>
<dbReference type="EMBL" id="MH834612">
    <property type="protein sequence ID" value="AYN57898.1"/>
    <property type="molecule type" value="Genomic_DNA"/>
</dbReference>
<sequence>MNARDELAKLLFIVDNVGAPDPEHEWEILTRHSPTHTEYVYTMADALITAGYQKPRQVTTEEELDDLPPGSVVLSLSYLGQPSGQRISFQRWADGDWHRGARSGSTHPDNFLPATVLHEPEADK</sequence>